<reference evidence="2" key="1">
    <citation type="submission" date="2019-03" db="EMBL/GenBank/DDBJ databases">
        <authorList>
            <person name="Mank J."/>
            <person name="Almeida P."/>
        </authorList>
    </citation>
    <scope>NUCLEOTIDE SEQUENCE</scope>
    <source>
        <strain evidence="2">78183</strain>
    </source>
</reference>
<accession>A0A6N2LMA8</accession>
<protein>
    <submittedName>
        <fullName evidence="2">Uncharacterized protein</fullName>
    </submittedName>
</protein>
<evidence type="ECO:0000256" key="1">
    <source>
        <dbReference type="SAM" id="MobiDB-lite"/>
    </source>
</evidence>
<evidence type="ECO:0000313" key="2">
    <source>
        <dbReference type="EMBL" id="VFU41978.1"/>
    </source>
</evidence>
<name>A0A6N2LMA8_SALVM</name>
<sequence length="260" mass="28071">MEIDVLELVEIKGSNADQPLTDLANNLAGFIGEWKSEIPGSEHFIIDMQSTIPFLPRFLSGANLGLLLCCCNDLLMLAGGDFDDADDVSLFPSCITLFFIDSTSGLLPSPGAVNEKLSFCPNDSAHSASNELNMDVIMIETQIEEAGSACVFSEISRKKAASSSSSSSSSLSVVSCLDWIGIGEIYLHGPIVVGHLYDDLRGGLRLRLFGRVEVVTQVVTSQLVEGTDQQMRPAAEIDRHRARRAETETEEGLDLSLWGG</sequence>
<feature type="region of interest" description="Disordered" evidence="1">
    <location>
        <begin position="241"/>
        <end position="260"/>
    </location>
</feature>
<dbReference type="AlphaFoldDB" id="A0A6N2LMA8"/>
<organism evidence="2">
    <name type="scientific">Salix viminalis</name>
    <name type="common">Common osier</name>
    <name type="synonym">Basket willow</name>
    <dbReference type="NCBI Taxonomy" id="40686"/>
    <lineage>
        <taxon>Eukaryota</taxon>
        <taxon>Viridiplantae</taxon>
        <taxon>Streptophyta</taxon>
        <taxon>Embryophyta</taxon>
        <taxon>Tracheophyta</taxon>
        <taxon>Spermatophyta</taxon>
        <taxon>Magnoliopsida</taxon>
        <taxon>eudicotyledons</taxon>
        <taxon>Gunneridae</taxon>
        <taxon>Pentapetalae</taxon>
        <taxon>rosids</taxon>
        <taxon>fabids</taxon>
        <taxon>Malpighiales</taxon>
        <taxon>Salicaceae</taxon>
        <taxon>Saliceae</taxon>
        <taxon>Salix</taxon>
    </lineage>
</organism>
<gene>
    <name evidence="2" type="ORF">SVIM_LOCUS249269</name>
</gene>
<proteinExistence type="predicted"/>
<dbReference type="EMBL" id="CAADRP010001574">
    <property type="protein sequence ID" value="VFU41978.1"/>
    <property type="molecule type" value="Genomic_DNA"/>
</dbReference>